<evidence type="ECO:0000313" key="7">
    <source>
        <dbReference type="EMBL" id="KAF7987951.1"/>
    </source>
</evidence>
<dbReference type="GO" id="GO:0008270">
    <property type="term" value="F:zinc ion binding"/>
    <property type="evidence" value="ECO:0007669"/>
    <property type="project" value="UniProtKB-KW"/>
</dbReference>
<evidence type="ECO:0000256" key="2">
    <source>
        <dbReference type="ARBA" id="ARBA00022723"/>
    </source>
</evidence>
<comment type="caution">
    <text evidence="7">The sequence shown here is derived from an EMBL/GenBank/DDBJ whole genome shotgun (WGS) entry which is preliminary data.</text>
</comment>
<dbReference type="InterPro" id="IPR012340">
    <property type="entry name" value="NA-bd_OB-fold"/>
</dbReference>
<evidence type="ECO:0000256" key="5">
    <source>
        <dbReference type="ARBA" id="ARBA00023125"/>
    </source>
</evidence>
<dbReference type="AlphaFoldDB" id="A0A834XKZ5"/>
<accession>A0A834XKZ5</accession>
<name>A0A834XKZ5_APHGI</name>
<organism evidence="7 8">
    <name type="scientific">Aphidius gifuensis</name>
    <name type="common">Parasitoid wasp</name>
    <dbReference type="NCBI Taxonomy" id="684658"/>
    <lineage>
        <taxon>Eukaryota</taxon>
        <taxon>Metazoa</taxon>
        <taxon>Ecdysozoa</taxon>
        <taxon>Arthropoda</taxon>
        <taxon>Hexapoda</taxon>
        <taxon>Insecta</taxon>
        <taxon>Pterygota</taxon>
        <taxon>Neoptera</taxon>
        <taxon>Endopterygota</taxon>
        <taxon>Hymenoptera</taxon>
        <taxon>Apocrita</taxon>
        <taxon>Ichneumonoidea</taxon>
        <taxon>Braconidae</taxon>
        <taxon>Aphidiinae</taxon>
        <taxon>Aphidius</taxon>
    </lineage>
</organism>
<keyword evidence="8" id="KW-1185">Reference proteome</keyword>
<dbReference type="CDD" id="cd04474">
    <property type="entry name" value="RPA1_DBD_A"/>
    <property type="match status" value="1"/>
</dbReference>
<protein>
    <submittedName>
        <fullName evidence="7">Uncharacterized protein</fullName>
    </submittedName>
</protein>
<gene>
    <name evidence="7" type="ORF">HCN44_004767</name>
</gene>
<evidence type="ECO:0000256" key="3">
    <source>
        <dbReference type="ARBA" id="ARBA00022771"/>
    </source>
</evidence>
<reference evidence="7 8" key="1">
    <citation type="submission" date="2020-08" db="EMBL/GenBank/DDBJ databases">
        <title>Aphidius gifuensis genome sequencing and assembly.</title>
        <authorList>
            <person name="Du Z."/>
        </authorList>
    </citation>
    <scope>NUCLEOTIDE SEQUENCE [LARGE SCALE GENOMIC DNA]</scope>
    <source>
        <strain evidence="7">YNYX2018</strain>
        <tissue evidence="7">Adults</tissue>
    </source>
</reference>
<evidence type="ECO:0000256" key="6">
    <source>
        <dbReference type="SAM" id="MobiDB-lite"/>
    </source>
</evidence>
<dbReference type="EMBL" id="JACMRX010000006">
    <property type="protein sequence ID" value="KAF7987951.1"/>
    <property type="molecule type" value="Genomic_DNA"/>
</dbReference>
<dbReference type="Gene3D" id="2.40.50.140">
    <property type="entry name" value="Nucleic acid-binding proteins"/>
    <property type="match status" value="1"/>
</dbReference>
<keyword evidence="5" id="KW-0238">DNA-binding</keyword>
<dbReference type="GO" id="GO:0003677">
    <property type="term" value="F:DNA binding"/>
    <property type="evidence" value="ECO:0007669"/>
    <property type="project" value="UniProtKB-KW"/>
</dbReference>
<comment type="similarity">
    <text evidence="1">Belongs to the replication factor A protein 1 family.</text>
</comment>
<keyword evidence="2" id="KW-0479">Metal-binding</keyword>
<evidence type="ECO:0000256" key="1">
    <source>
        <dbReference type="ARBA" id="ARBA00005690"/>
    </source>
</evidence>
<dbReference type="SUPFAM" id="SSF50249">
    <property type="entry name" value="Nucleic acid-binding proteins"/>
    <property type="match status" value="1"/>
</dbReference>
<evidence type="ECO:0000256" key="4">
    <source>
        <dbReference type="ARBA" id="ARBA00022833"/>
    </source>
</evidence>
<feature type="region of interest" description="Disordered" evidence="6">
    <location>
        <begin position="187"/>
        <end position="211"/>
    </location>
</feature>
<proteinExistence type="inferred from homology"/>
<dbReference type="FunFam" id="2.40.50.140:FF:000041">
    <property type="entry name" value="Replication protein A subunit"/>
    <property type="match status" value="1"/>
</dbReference>
<sequence length="679" mass="76957">MAQGDIINILKSFERAREKEEASRTRRRDDLARRHEQARAQLYLIEEQFIQEGYDLPGAAFDDVIFNNNIDQIADDNTDDRGDFGAAVDLNDDPGDAIDLTIARREEMLRGVPVGGIAGVPVYDNIARGVGRGGAGRLRGENTGRGNAAAYGGYGGRGVAVNPGQMPVDDTERFRYWRKQYFKSILTNSGGDGGSRRQGRGGRRGRQGEDNFRTSILDDRLTYKIIDELEAWKERHQEIFYIELKKKEKRYLNRLCEEWKEPKEVLDTLHSLSVFQGHTEVVTLIVSTREDKIVPGSDTHSIEVWKLRNVFITFEDDSRPMAMNTDDKGRIALYMINRISPHVTALTYDDNDVVCVVDISTDLLPDNIKKFQVVKSEKTNQPSAASDRFAHLVNEMKKNHSSKATSRISEKSLNIQSTAKKSLTANKIKEKKVTVGFKYRSSQSMNYAQLKKGQGGGLQDLTLCNTKEYTVAEIIELSKSQFLAKEKLSSVYLEGSTIKLGLFSGEPFDNFLDDGGNKIDLWKFIENNKSGGVPLKLYLYKMVNIKIKDLNENSKNWKIEARIIYISPVTSFEKNGNYNKVCNVDIIDDNGEIKCTMFSGSIDKFYNLFRIQKVYSITNSILKKANKNYNRLNHNFEILITENSGIEEINDTTKLPKFQLVFVKIKELLRAEKKSSIGN</sequence>
<keyword evidence="3" id="KW-0863">Zinc-finger</keyword>
<keyword evidence="4" id="KW-0862">Zinc</keyword>
<evidence type="ECO:0000313" key="8">
    <source>
        <dbReference type="Proteomes" id="UP000639338"/>
    </source>
</evidence>
<dbReference type="Proteomes" id="UP000639338">
    <property type="component" value="Unassembled WGS sequence"/>
</dbReference>